<accession>A0A6J1DUI2</accession>
<dbReference type="Gene3D" id="2.40.70.10">
    <property type="entry name" value="Acid Proteases"/>
    <property type="match status" value="2"/>
</dbReference>
<name>A0A6J1DUI2_MOMCH</name>
<dbReference type="GeneID" id="111024147"/>
<dbReference type="Proteomes" id="UP000504603">
    <property type="component" value="Unplaced"/>
</dbReference>
<feature type="compositionally biased region" description="Basic and acidic residues" evidence="1">
    <location>
        <begin position="18"/>
        <end position="33"/>
    </location>
</feature>
<feature type="region of interest" description="Disordered" evidence="1">
    <location>
        <begin position="1"/>
        <end position="81"/>
    </location>
</feature>
<sequence length="357" mass="40104">MQSIDTTSDKALTPIPQQEKDHEEAVAEPKANAEELTEPTKAQAPETGTHSEVEKKRHSGTQTINIERAEDSKKSKQSKVPAPIADYVPALSFPKRLQKKNQERQFKRFLEVLKQIHINIPLMEALEHMPTYVKFKDVLTKERRLGEFETVCLTKECRTILTSKIPQKMKDSGSFTIPVSIGGHKIGQALCDLGASINLVPLTVYQKLGMGAVKPMTVTHEEVPIILGRPFLAKGNALVDVHKGVVTMRNKNLELEAMLQKAEDFYYEVFSIDGGKEITNSWSRTHEDLKLEEVNQKQLKPSVEEPPKLELKALPQHLKYAYLGVANTLPIIIAANLLKNKEEELLAVLKEHRRAIG</sequence>
<protein>
    <submittedName>
        <fullName evidence="3">Uncharacterized protein LOC111024147</fullName>
    </submittedName>
</protein>
<gene>
    <name evidence="3" type="primary">LOC111024147</name>
</gene>
<evidence type="ECO:0000313" key="3">
    <source>
        <dbReference type="RefSeq" id="XP_022157452.1"/>
    </source>
</evidence>
<keyword evidence="2" id="KW-1185">Reference proteome</keyword>
<dbReference type="AlphaFoldDB" id="A0A6J1DUI2"/>
<dbReference type="InterPro" id="IPR021109">
    <property type="entry name" value="Peptidase_aspartic_dom_sf"/>
</dbReference>
<dbReference type="RefSeq" id="XP_022157452.1">
    <property type="nucleotide sequence ID" value="XM_022301760.1"/>
</dbReference>
<dbReference type="PANTHER" id="PTHR33067:SF9">
    <property type="entry name" value="RNA-DIRECTED DNA POLYMERASE"/>
    <property type="match status" value="1"/>
</dbReference>
<evidence type="ECO:0000256" key="1">
    <source>
        <dbReference type="SAM" id="MobiDB-lite"/>
    </source>
</evidence>
<organism evidence="2 3">
    <name type="scientific">Momordica charantia</name>
    <name type="common">Bitter gourd</name>
    <name type="synonym">Balsam pear</name>
    <dbReference type="NCBI Taxonomy" id="3673"/>
    <lineage>
        <taxon>Eukaryota</taxon>
        <taxon>Viridiplantae</taxon>
        <taxon>Streptophyta</taxon>
        <taxon>Embryophyta</taxon>
        <taxon>Tracheophyta</taxon>
        <taxon>Spermatophyta</taxon>
        <taxon>Magnoliopsida</taxon>
        <taxon>eudicotyledons</taxon>
        <taxon>Gunneridae</taxon>
        <taxon>Pentapetalae</taxon>
        <taxon>rosids</taxon>
        <taxon>fabids</taxon>
        <taxon>Cucurbitales</taxon>
        <taxon>Cucurbitaceae</taxon>
        <taxon>Momordiceae</taxon>
        <taxon>Momordica</taxon>
    </lineage>
</organism>
<reference evidence="3" key="1">
    <citation type="submission" date="2025-08" db="UniProtKB">
        <authorList>
            <consortium name="RefSeq"/>
        </authorList>
    </citation>
    <scope>IDENTIFICATION</scope>
    <source>
        <strain evidence="3">OHB3-1</strain>
    </source>
</reference>
<evidence type="ECO:0000313" key="2">
    <source>
        <dbReference type="Proteomes" id="UP000504603"/>
    </source>
</evidence>
<dbReference type="PANTHER" id="PTHR33067">
    <property type="entry name" value="RNA-DIRECTED DNA POLYMERASE-RELATED"/>
    <property type="match status" value="1"/>
</dbReference>
<feature type="compositionally biased region" description="Polar residues" evidence="1">
    <location>
        <begin position="1"/>
        <end position="10"/>
    </location>
</feature>
<dbReference type="KEGG" id="mcha:111024147"/>
<proteinExistence type="predicted"/>